<evidence type="ECO:0000256" key="7">
    <source>
        <dbReference type="ARBA" id="ARBA00023132"/>
    </source>
</evidence>
<reference evidence="10" key="2">
    <citation type="submission" date="2020-11" db="EMBL/GenBank/DDBJ databases">
        <authorList>
            <consortium name="DOE Joint Genome Institute"/>
            <person name="Kuo A."/>
            <person name="Miyauchi S."/>
            <person name="Kiss E."/>
            <person name="Drula E."/>
            <person name="Kohler A."/>
            <person name="Sanchez-Garcia M."/>
            <person name="Andreopoulos B."/>
            <person name="Barry K.W."/>
            <person name="Bonito G."/>
            <person name="Buee M."/>
            <person name="Carver A."/>
            <person name="Chen C."/>
            <person name="Cichocki N."/>
            <person name="Clum A."/>
            <person name="Culley D."/>
            <person name="Crous P.W."/>
            <person name="Fauchery L."/>
            <person name="Girlanda M."/>
            <person name="Hayes R."/>
            <person name="Keri Z."/>
            <person name="Labutti K."/>
            <person name="Lipzen A."/>
            <person name="Lombard V."/>
            <person name="Magnuson J."/>
            <person name="Maillard F."/>
            <person name="Morin E."/>
            <person name="Murat C."/>
            <person name="Nolan M."/>
            <person name="Ohm R."/>
            <person name="Pangilinan J."/>
            <person name="Pereira M."/>
            <person name="Perotto S."/>
            <person name="Peter M."/>
            <person name="Riley R."/>
            <person name="Sitrit Y."/>
            <person name="Stielow B."/>
            <person name="Szollosi G."/>
            <person name="Zifcakova L."/>
            <person name="Stursova M."/>
            <person name="Spatafora J.W."/>
            <person name="Tedersoo L."/>
            <person name="Vaario L.-M."/>
            <person name="Yamada A."/>
            <person name="Yan M."/>
            <person name="Wang P."/>
            <person name="Xu J."/>
            <person name="Bruns T."/>
            <person name="Baldrian P."/>
            <person name="Vilgalys R."/>
            <person name="Henrissat B."/>
            <person name="Grigoriev I.V."/>
            <person name="Hibbett D."/>
            <person name="Nagy L.G."/>
            <person name="Martin F.M."/>
        </authorList>
    </citation>
    <scope>NUCLEOTIDE SEQUENCE</scope>
    <source>
        <strain evidence="10">UH-Tt-Lm1</strain>
    </source>
</reference>
<evidence type="ECO:0000256" key="2">
    <source>
        <dbReference type="ARBA" id="ARBA00005573"/>
    </source>
</evidence>
<name>A0A9P6L7U9_9AGAM</name>
<evidence type="ECO:0000313" key="10">
    <source>
        <dbReference type="EMBL" id="KAF9786399.1"/>
    </source>
</evidence>
<dbReference type="GO" id="GO:0031965">
    <property type="term" value="C:nuclear membrane"/>
    <property type="evidence" value="ECO:0007669"/>
    <property type="project" value="UniProtKB-UniRule"/>
</dbReference>
<comment type="similarity">
    <text evidence="2 9">Belongs to the nucleoporin Nup85 family.</text>
</comment>
<reference evidence="10" key="1">
    <citation type="journal article" date="2020" name="Nat. Commun.">
        <title>Large-scale genome sequencing of mycorrhizal fungi provides insights into the early evolution of symbiotic traits.</title>
        <authorList>
            <person name="Miyauchi S."/>
            <person name="Kiss E."/>
            <person name="Kuo A."/>
            <person name="Drula E."/>
            <person name="Kohler A."/>
            <person name="Sanchez-Garcia M."/>
            <person name="Morin E."/>
            <person name="Andreopoulos B."/>
            <person name="Barry K.W."/>
            <person name="Bonito G."/>
            <person name="Buee M."/>
            <person name="Carver A."/>
            <person name="Chen C."/>
            <person name="Cichocki N."/>
            <person name="Clum A."/>
            <person name="Culley D."/>
            <person name="Crous P.W."/>
            <person name="Fauchery L."/>
            <person name="Girlanda M."/>
            <person name="Hayes R.D."/>
            <person name="Keri Z."/>
            <person name="LaButti K."/>
            <person name="Lipzen A."/>
            <person name="Lombard V."/>
            <person name="Magnuson J."/>
            <person name="Maillard F."/>
            <person name="Murat C."/>
            <person name="Nolan M."/>
            <person name="Ohm R.A."/>
            <person name="Pangilinan J."/>
            <person name="Pereira M.F."/>
            <person name="Perotto S."/>
            <person name="Peter M."/>
            <person name="Pfister S."/>
            <person name="Riley R."/>
            <person name="Sitrit Y."/>
            <person name="Stielow J.B."/>
            <person name="Szollosi G."/>
            <person name="Zifcakova L."/>
            <person name="Stursova M."/>
            <person name="Spatafora J.W."/>
            <person name="Tedersoo L."/>
            <person name="Vaario L.M."/>
            <person name="Yamada A."/>
            <person name="Yan M."/>
            <person name="Wang P."/>
            <person name="Xu J."/>
            <person name="Bruns T."/>
            <person name="Baldrian P."/>
            <person name="Vilgalys R."/>
            <person name="Dunand C."/>
            <person name="Henrissat B."/>
            <person name="Grigoriev I.V."/>
            <person name="Hibbett D."/>
            <person name="Nagy L.G."/>
            <person name="Martin F.M."/>
        </authorList>
    </citation>
    <scope>NUCLEOTIDE SEQUENCE</scope>
    <source>
        <strain evidence="10">UH-Tt-Lm1</strain>
    </source>
</reference>
<organism evidence="10 11">
    <name type="scientific">Thelephora terrestris</name>
    <dbReference type="NCBI Taxonomy" id="56493"/>
    <lineage>
        <taxon>Eukaryota</taxon>
        <taxon>Fungi</taxon>
        <taxon>Dikarya</taxon>
        <taxon>Basidiomycota</taxon>
        <taxon>Agaricomycotina</taxon>
        <taxon>Agaricomycetes</taxon>
        <taxon>Thelephorales</taxon>
        <taxon>Thelephoraceae</taxon>
        <taxon>Thelephora</taxon>
    </lineage>
</organism>
<sequence>MAVHLDLLPPFISRGEGEEFVKSGHNLLLSVSPRDNSITVFAGTSGPSDAGRVNGVLPAQDKVRDILLASADKMPSAERRLFITDTSVIFTAFQKLISVSSGKGPEDLFNVESVRLMNKLVNDYVNFAKECWVHASQAVARPDGLQYSADHYRSIYTCISLFQTLYLPDPDVEYAPVGDELMEWLNIHFIEPSTEEGDLLCRLESPWEGDGFWDYLTRTALRGLTKATVFFLKLLCSSHPSSYLQSLSDSLVPILEDQPRLHQFKTEREFTLAHHRWKNQVKALRVELHHVPEDEETRFDGWDNWWDRLSDIVAILEGREEVLMRVIQDVGGGWKEVCAAWGIFVDPRLRRQELPDLVERIIDVIPYDPTDLEDVIHAQLLTGEIAKVLNSAEKLDVWLSCHLADVMNALGLLQEAEEGEEVVGETGMTLRQYHVLQYAEYLHSDPALWRITVDYMCACGEIGTHRADEVLLRVPLGFGSYFQSTGCDPGGKKPAASDDRTMETEDAASRIRAGDIVGVLKEVNQCCFEHGREGVRRMVCRIAGKALMQEKQYGLAISYYTSAEDWPGLGRTIDQVLNEYITQGPAKFTTLVAEIAPSLQALRSAADSSDYPMHGIFLHRLMFIVKYAEFHQRKMTNDPAEAAADLISMFEDDIAPTSWWGVLLLDSVEFLNYSGGMLFTSKNIALLLRKTEEVHTRASQGSGEDYLSVLVKIIRSTGGKGVGGEKEALNKLKTVRLALAKYFARCGVIGVGGRDNLSAVARNSNLYAN</sequence>
<keyword evidence="6 9" id="KW-0811">Translocation</keyword>
<keyword evidence="5 9" id="KW-0653">Protein transport</keyword>
<keyword evidence="11" id="KW-1185">Reference proteome</keyword>
<keyword evidence="7 9" id="KW-0906">Nuclear pore complex</keyword>
<dbReference type="PANTHER" id="PTHR13373">
    <property type="entry name" value="FROUNT PROTEIN-RELATED"/>
    <property type="match status" value="1"/>
</dbReference>
<dbReference type="PANTHER" id="PTHR13373:SF21">
    <property type="entry name" value="NUCLEAR PORE COMPLEX PROTEIN NUP85"/>
    <property type="match status" value="1"/>
</dbReference>
<evidence type="ECO:0000256" key="3">
    <source>
        <dbReference type="ARBA" id="ARBA00022448"/>
    </source>
</evidence>
<dbReference type="Proteomes" id="UP000736335">
    <property type="component" value="Unassembled WGS sequence"/>
</dbReference>
<comment type="function">
    <text evidence="9">Functions as a component of the nuclear pore complex (NPC).</text>
</comment>
<keyword evidence="4 9" id="KW-0509">mRNA transport</keyword>
<accession>A0A9P6L7U9</accession>
<comment type="subunit">
    <text evidence="9">Component of the nuclear pore complex (NPC).</text>
</comment>
<dbReference type="GO" id="GO:0006406">
    <property type="term" value="P:mRNA export from nucleus"/>
    <property type="evidence" value="ECO:0007669"/>
    <property type="project" value="TreeGrafter"/>
</dbReference>
<dbReference type="GO" id="GO:0017056">
    <property type="term" value="F:structural constituent of nuclear pore"/>
    <property type="evidence" value="ECO:0007669"/>
    <property type="project" value="TreeGrafter"/>
</dbReference>
<keyword evidence="9" id="KW-0472">Membrane</keyword>
<dbReference type="AlphaFoldDB" id="A0A9P6L7U9"/>
<evidence type="ECO:0000256" key="6">
    <source>
        <dbReference type="ARBA" id="ARBA00023010"/>
    </source>
</evidence>
<protein>
    <recommendedName>
        <fullName evidence="9">Nuclear pore complex protein Nup85</fullName>
    </recommendedName>
</protein>
<comment type="subcellular location">
    <subcellularLocation>
        <location evidence="1 9">Nucleus</location>
        <location evidence="1 9">Nuclear pore complex</location>
    </subcellularLocation>
</comment>
<evidence type="ECO:0000256" key="9">
    <source>
        <dbReference type="RuleBase" id="RU365073"/>
    </source>
</evidence>
<evidence type="ECO:0000256" key="8">
    <source>
        <dbReference type="ARBA" id="ARBA00023242"/>
    </source>
</evidence>
<evidence type="ECO:0000256" key="5">
    <source>
        <dbReference type="ARBA" id="ARBA00022927"/>
    </source>
</evidence>
<evidence type="ECO:0000256" key="4">
    <source>
        <dbReference type="ARBA" id="ARBA00022816"/>
    </source>
</evidence>
<evidence type="ECO:0000256" key="1">
    <source>
        <dbReference type="ARBA" id="ARBA00004567"/>
    </source>
</evidence>
<keyword evidence="8 9" id="KW-0539">Nucleus</keyword>
<dbReference type="Pfam" id="PF07575">
    <property type="entry name" value="Nucleopor_Nup85"/>
    <property type="match status" value="2"/>
</dbReference>
<dbReference type="GO" id="GO:0006606">
    <property type="term" value="P:protein import into nucleus"/>
    <property type="evidence" value="ECO:0007669"/>
    <property type="project" value="TreeGrafter"/>
</dbReference>
<gene>
    <name evidence="10" type="ORF">BJ322DRAFT_1059403</name>
</gene>
<keyword evidence="3 9" id="KW-0813">Transport</keyword>
<comment type="caution">
    <text evidence="10">The sequence shown here is derived from an EMBL/GenBank/DDBJ whole genome shotgun (WGS) entry which is preliminary data.</text>
</comment>
<dbReference type="OrthoDB" id="17644at2759"/>
<dbReference type="InterPro" id="IPR011502">
    <property type="entry name" value="Nucleoporin_Nup85"/>
</dbReference>
<dbReference type="GO" id="GO:0031080">
    <property type="term" value="C:nuclear pore outer ring"/>
    <property type="evidence" value="ECO:0007669"/>
    <property type="project" value="TreeGrafter"/>
</dbReference>
<dbReference type="EMBL" id="WIUZ02000006">
    <property type="protein sequence ID" value="KAF9786399.1"/>
    <property type="molecule type" value="Genomic_DNA"/>
</dbReference>
<evidence type="ECO:0000313" key="11">
    <source>
        <dbReference type="Proteomes" id="UP000736335"/>
    </source>
</evidence>
<dbReference type="GO" id="GO:0045893">
    <property type="term" value="P:positive regulation of DNA-templated transcription"/>
    <property type="evidence" value="ECO:0007669"/>
    <property type="project" value="TreeGrafter"/>
</dbReference>
<proteinExistence type="inferred from homology"/>